<dbReference type="PROSITE" id="PS51161">
    <property type="entry name" value="ATP_CONE"/>
    <property type="match status" value="1"/>
</dbReference>
<dbReference type="InterPro" id="IPR030934">
    <property type="entry name" value="Intein_C"/>
</dbReference>
<dbReference type="InterPro" id="IPR003587">
    <property type="entry name" value="Hint_dom_N"/>
</dbReference>
<dbReference type="GO" id="GO:0004748">
    <property type="term" value="F:ribonucleoside-diphosphate reductase activity, thioredoxin disulfide as acceptor"/>
    <property type="evidence" value="ECO:0007669"/>
    <property type="project" value="TreeGrafter"/>
</dbReference>
<dbReference type="PROSITE" id="PS50817">
    <property type="entry name" value="INTEIN_N_TER"/>
    <property type="match status" value="2"/>
</dbReference>
<dbReference type="InterPro" id="IPR004042">
    <property type="entry name" value="Intein_endonuc_central"/>
</dbReference>
<dbReference type="GeneID" id="85731888"/>
<dbReference type="InterPro" id="IPR012833">
    <property type="entry name" value="NrdD"/>
</dbReference>
<dbReference type="InterPro" id="IPR005144">
    <property type="entry name" value="ATP-cone_dom"/>
</dbReference>
<protein>
    <submittedName>
        <fullName evidence="8">Anaerobic ribonucleoside-triphosphate reductase</fullName>
        <ecNumber evidence="8">1.1.98.6</ecNumber>
    </submittedName>
</protein>
<feature type="domain" description="DOD-type homing endonuclease" evidence="6">
    <location>
        <begin position="1071"/>
        <end position="1210"/>
    </location>
</feature>
<dbReference type="Gene3D" id="3.20.70.20">
    <property type="match status" value="3"/>
</dbReference>
<dbReference type="Pfam" id="PF14528">
    <property type="entry name" value="LAGLIDADG_3"/>
    <property type="match status" value="1"/>
</dbReference>
<dbReference type="GO" id="GO:0016539">
    <property type="term" value="P:intein-mediated protein splicing"/>
    <property type="evidence" value="ECO:0007669"/>
    <property type="project" value="InterPro"/>
</dbReference>
<evidence type="ECO:0000256" key="2">
    <source>
        <dbReference type="ARBA" id="ARBA00022813"/>
    </source>
</evidence>
<accession>A0AAX4FVS3</accession>
<dbReference type="Gene3D" id="2.170.16.10">
    <property type="entry name" value="Hedgehog/Intein (Hint) domain"/>
    <property type="match status" value="2"/>
</dbReference>
<evidence type="ECO:0000259" key="6">
    <source>
        <dbReference type="PROSITE" id="PS50819"/>
    </source>
</evidence>
<dbReference type="InterPro" id="IPR003586">
    <property type="entry name" value="Hint_dom_C"/>
</dbReference>
<dbReference type="GO" id="GO:0006260">
    <property type="term" value="P:DNA replication"/>
    <property type="evidence" value="ECO:0007669"/>
    <property type="project" value="InterPro"/>
</dbReference>
<dbReference type="GO" id="GO:0031250">
    <property type="term" value="C:anaerobic ribonucleoside-triphosphate reductase complex"/>
    <property type="evidence" value="ECO:0007669"/>
    <property type="project" value="TreeGrafter"/>
</dbReference>
<dbReference type="PANTHER" id="PTHR21075">
    <property type="entry name" value="ANAEROBIC RIBONUCLEOSIDE-TRIPHOSPHATE REDUCTASE"/>
    <property type="match status" value="1"/>
</dbReference>
<dbReference type="SMART" id="SM00306">
    <property type="entry name" value="HintN"/>
    <property type="match status" value="2"/>
</dbReference>
<keyword evidence="8" id="KW-0560">Oxidoreductase</keyword>
<dbReference type="EMBL" id="CP137642">
    <property type="protein sequence ID" value="WOX58048.1"/>
    <property type="molecule type" value="Genomic_DNA"/>
</dbReference>
<dbReference type="RefSeq" id="WP_318621826.1">
    <property type="nucleotide sequence ID" value="NZ_CP137642.1"/>
</dbReference>
<dbReference type="Proteomes" id="UP001305652">
    <property type="component" value="Chromosome"/>
</dbReference>
<dbReference type="PANTHER" id="PTHR21075:SF0">
    <property type="entry name" value="ANAEROBIC RIBONUCLEOSIDE-TRIPHOSPHATE REDUCTASE"/>
    <property type="match status" value="1"/>
</dbReference>
<dbReference type="NCBIfam" id="TIGR01445">
    <property type="entry name" value="intein_Nterm"/>
    <property type="match status" value="1"/>
</dbReference>
<dbReference type="CDD" id="cd00081">
    <property type="entry name" value="Hint"/>
    <property type="match status" value="2"/>
</dbReference>
<evidence type="ECO:0000313" key="9">
    <source>
        <dbReference type="Proteomes" id="UP001305652"/>
    </source>
</evidence>
<keyword evidence="9" id="KW-1185">Reference proteome</keyword>
<dbReference type="SUPFAM" id="SSF55608">
    <property type="entry name" value="Homing endonucleases"/>
    <property type="match status" value="1"/>
</dbReference>
<evidence type="ECO:0000256" key="1">
    <source>
        <dbReference type="ARBA" id="ARBA00022741"/>
    </source>
</evidence>
<dbReference type="SMART" id="SM00305">
    <property type="entry name" value="HintC"/>
    <property type="match status" value="2"/>
</dbReference>
<dbReference type="KEGG" id="mrc:R6Y96_01985"/>
<dbReference type="InterPro" id="IPR027434">
    <property type="entry name" value="Homing_endonucl"/>
</dbReference>
<dbReference type="InterPro" id="IPR004860">
    <property type="entry name" value="LAGLIDADG_dom"/>
</dbReference>
<evidence type="ECO:0000313" key="8">
    <source>
        <dbReference type="EMBL" id="WOX58048.1"/>
    </source>
</evidence>
<dbReference type="SUPFAM" id="SSF51998">
    <property type="entry name" value="PFL-like glycyl radical enzymes"/>
    <property type="match status" value="3"/>
</dbReference>
<dbReference type="InterPro" id="IPR006142">
    <property type="entry name" value="INTEIN"/>
</dbReference>
<keyword evidence="2" id="KW-0068">Autocatalytic cleavage</keyword>
<dbReference type="GO" id="GO:0005524">
    <property type="term" value="F:ATP binding"/>
    <property type="evidence" value="ECO:0007669"/>
    <property type="project" value="UniProtKB-UniRule"/>
</dbReference>
<dbReference type="Gene3D" id="3.10.28.10">
    <property type="entry name" value="Homing endonucleases"/>
    <property type="match status" value="2"/>
</dbReference>
<evidence type="ECO:0000259" key="7">
    <source>
        <dbReference type="PROSITE" id="PS51161"/>
    </source>
</evidence>
<dbReference type="InterPro" id="IPR036844">
    <property type="entry name" value="Hint_dom_sf"/>
</dbReference>
<dbReference type="GO" id="GO:0004519">
    <property type="term" value="F:endonuclease activity"/>
    <property type="evidence" value="ECO:0007669"/>
    <property type="project" value="InterPro"/>
</dbReference>
<dbReference type="PRINTS" id="PR00379">
    <property type="entry name" value="INTEIN"/>
</dbReference>
<feature type="domain" description="DOD-type homing endonuclease" evidence="6">
    <location>
        <begin position="406"/>
        <end position="560"/>
    </location>
</feature>
<dbReference type="GO" id="GO:0008998">
    <property type="term" value="F:ribonucleoside-triphosphate reductase (thioredoxin) activity"/>
    <property type="evidence" value="ECO:0007669"/>
    <property type="project" value="InterPro"/>
</dbReference>
<dbReference type="InterPro" id="IPR006141">
    <property type="entry name" value="Intein_N"/>
</dbReference>
<organism evidence="8 9">
    <name type="scientific">Methanoculleus receptaculi</name>
    <dbReference type="NCBI Taxonomy" id="394967"/>
    <lineage>
        <taxon>Archaea</taxon>
        <taxon>Methanobacteriati</taxon>
        <taxon>Methanobacteriota</taxon>
        <taxon>Stenosarchaea group</taxon>
        <taxon>Methanomicrobia</taxon>
        <taxon>Methanomicrobiales</taxon>
        <taxon>Methanomicrobiaceae</taxon>
        <taxon>Methanoculleus</taxon>
    </lineage>
</organism>
<dbReference type="SUPFAM" id="SSF51294">
    <property type="entry name" value="Hedgehog/intein (Hint) domain"/>
    <property type="match status" value="2"/>
</dbReference>
<sequence length="1678" mass="186770">MRLSRKSTQTTLFGEFVPTFPKVRTSRGYLLDWDRNRIIRQIVEETRLVEVFYGYKGADEETAKEIARLVEKKIQMLGLQSLSGPLIREIVNMTLLERGLIPYRNVCTRVGTPVFDAHLIDVGRGFEAHDNANLQENAETSHKKKADKISKEQYLLQLPPDLADHHLRGDLHIHDLEYFGTRPFCIDGSTVIPARMAGRTRSIRPDELPIDGDEWRPDDLSVLTPKGWRRVTKVTRRRVNPGEMLRIRTSGGRSLMVTGEHRIPVQTAEGMTIRRADEVRTGDTLYRISATDALRGETIEAIDLVRELPVSVPAHLLENVYVRGAQEIFADTIRSGQAASYAAISRVLGVEHRKQWYTRGIMPIALFSTFCSRYGVEDYAGVTIGVTGSEHELPALLALTPELIRLLGFFVSEGNYNVAPEVGQYNLAITENNQAPAIQAAACAVLNTYATITGGTPDTTTIYGVEAERNRALQVYFGGKAGYLLFRYVFGIPERAVEKRLPWIVYHLNDVLLHEFLSALFTAGGSVYYRPEKSDCIVNYTTASPTLRQELSLLLTALGMKPHIVELYADNEDRGTLYRLQINGRKNVEAFARYATFLDSRQDHIDGFLSAVKGGRTAEREETAVEIAPADPTGAYVYDLFIDGDGAEESHTFFASDGLLIHNCQDWDLRYFFYYGLMPDGNGTKASVAGPAKRAEVAVLHAVKALGSAQTNFAGGQGYYNFLTFLAPYFEGMDYDGIKQLMQMFVYEMTQMMVARGGQVVFSSVQLSPGVPTLWKDKPCVFRGKVWDGNQAPLRTYGEFEREVRLLFKALMEVMLEGDYWGKPFSFPKPEISIEPDFLTEDEEFNRSHPDLPTYRDLYLMTFELASKYGTPYYDNQVPAYRGAGEGISCYQCLAGDELVPVADREGRISVKRIQDIFDTAARNGRRIDTFGAELAYYDGRTPSVDFETQEASLRPFHGVMRRRYSGPLLRITLESGREITVTPDHPVYVLNGGVFVRDVAGELNVGDSLPVLKAAGFCERPVEEIEVAATLAKAGYGNLIRAAGDGITLRTSGRISLPRVLPASSELARLLGYYLAAGRSERSARRYTVRFTFEKGDAEFATDTAACIRAVLGVEPRVLETASGRVVVISSRLIYLLFAALGCGSADADKSVPDIVFNLDRSLVADYLGAVFSTTGKKDAGREARSIRLSVDSREVAQKLVWLSGRIGVQMGYAERDRLFGLPPDSAPHRVYTCRITDNDQMERFQAETGYPPMIARGREKGSPFAQIPETPATAGCTGLACASMYTGDGVEKVQVTIVIPPLSGEEEEAVGLLEYGDVHPLRIRSIEPVDHEGYVYDLVDVAGTHTFSNALGIVTGNCCAYQFSSLAGEDAEFEDKLYFRDGKHFSMGSWQVMSINCPRAAYKAEGDQERLFAELKSLMDTAVDLFRIKRRWMSLIRANGRMPFAMQRPKDPNTGERGAVAVDVDGLVYTIGVVGVNEMVQHFTGYQLHESKEAFRLAVRAMTELEIYARELSKKNNMTIALARTPAETTGQRFAVADLLDERFRDDAIRVVKGDVERALDVLGTTLDLPIYYTNGTHVNPGAAVPLTKRIEIEHVFFPIVDGGNIFHIWLGEARPDPRGLMEMAMNLCRTTQIGYFAFTRDLTVSLKEFREYRPVRSGHAAGQPVGTLEVDRADA</sequence>
<name>A0AAX4FVS3_9EURY</name>
<dbReference type="Pfam" id="PF14890">
    <property type="entry name" value="Intein_splicing"/>
    <property type="match status" value="1"/>
</dbReference>
<keyword evidence="4" id="KW-0651">Protein splicing</keyword>
<keyword evidence="1 5" id="KW-0547">Nucleotide-binding</keyword>
<evidence type="ECO:0000256" key="5">
    <source>
        <dbReference type="PROSITE-ProRule" id="PRU00492"/>
    </source>
</evidence>
<dbReference type="PROSITE" id="PS50818">
    <property type="entry name" value="INTEIN_C_TER"/>
    <property type="match status" value="1"/>
</dbReference>
<reference evidence="8 9" key="1">
    <citation type="submission" date="2023-10" db="EMBL/GenBank/DDBJ databases">
        <title>The complete genome sequence of Methanoculleus receptaculi DSM 18860.</title>
        <authorList>
            <person name="Lai S.-J."/>
            <person name="You Y.-T."/>
            <person name="Chen S.-C."/>
        </authorList>
    </citation>
    <scope>NUCLEOTIDE SEQUENCE [LARGE SCALE GENOMIC DNA]</scope>
    <source>
        <strain evidence="8 9">DSM 18860</strain>
    </source>
</reference>
<evidence type="ECO:0000256" key="4">
    <source>
        <dbReference type="ARBA" id="ARBA00023000"/>
    </source>
</evidence>
<evidence type="ECO:0000256" key="3">
    <source>
        <dbReference type="ARBA" id="ARBA00022840"/>
    </source>
</evidence>
<dbReference type="PROSITE" id="PS50819">
    <property type="entry name" value="INTEIN_ENDONUCLEASE"/>
    <property type="match status" value="2"/>
</dbReference>
<feature type="domain" description="ATP-cone" evidence="7">
    <location>
        <begin position="21"/>
        <end position="131"/>
    </location>
</feature>
<proteinExistence type="predicted"/>
<dbReference type="Pfam" id="PF13597">
    <property type="entry name" value="NRDD"/>
    <property type="match status" value="3"/>
</dbReference>
<dbReference type="EC" id="1.1.98.6" evidence="8"/>
<dbReference type="GO" id="GO:0009265">
    <property type="term" value="P:2'-deoxyribonucleotide biosynthetic process"/>
    <property type="evidence" value="ECO:0007669"/>
    <property type="project" value="TreeGrafter"/>
</dbReference>
<keyword evidence="3 5" id="KW-0067">ATP-binding</keyword>
<gene>
    <name evidence="8" type="primary">nrdD</name>
    <name evidence="8" type="ORF">R6Y96_01985</name>
</gene>